<dbReference type="GO" id="GO:0051260">
    <property type="term" value="P:protein homooligomerization"/>
    <property type="evidence" value="ECO:0007669"/>
    <property type="project" value="InterPro"/>
</dbReference>
<sequence>MQTVGGTQEAGGGANPQAAFASFAEAIGSRGPNLKGAGAPPPFSSLTSKFNSKEKDPSTLPLPGDAYRSSLTGRPFQANAPGGGGALASPNYPSIPVSAYSSAPTSPHKGDGRAGAPPAGGGAPSSVAAASGGGAGGASPPSDAPYGSSEDFENMVGDLRRSFIGWLKRTEQDLRGAKEGLLRDRASLEEETAKFLRQMAEDRRAEFEKIEAERRRQEAEVAEILQQLEADRQESRRRTAEERERLEGEKEQYRRRMLTDREKFRQEFEAFERERRRVVDPQMAAEGTVDLNVGGVVFETSRETLVQQGGSFLASLLSGRHLVSRDRQGRVFLDRDPEAFRLVLNFLRNPKSPPVPGSSEESEVIVREAEWLGVRFFPFPLVFACGGHSGNEPLRAMEVLDVGQQCWRPCGAMKTERSAFGSASLRGALHVFGGFNDDYRALYEGETYDALRDEWIAAPSLQVPRRNCGSAVLEEGPDNRIFAVGGFDGHAISASVEARDFRIRKWMDVPPLPSPRSAAVCAPFGAGLLVSGGTDGKRLRSAERFDARANKWETLTEGMAEIRSAACGAVCVSHVFVAGGTDDTQDVKNTVEALDPDSLKWTPRQPMLNERMDAAMCCVSDSLLVGGGTRGSVLASTEFFRPELDQWQEGPPMLFPRYGHSLLTMNL</sequence>
<proteinExistence type="predicted"/>
<reference evidence="6" key="1">
    <citation type="submission" date="2014-11" db="EMBL/GenBank/DDBJ databases">
        <authorList>
            <person name="Otto D Thomas"/>
            <person name="Naeem Raeece"/>
        </authorList>
    </citation>
    <scope>NUCLEOTIDE SEQUENCE</scope>
</reference>
<dbReference type="Pfam" id="PF02214">
    <property type="entry name" value="BTB_2"/>
    <property type="match status" value="1"/>
</dbReference>
<evidence type="ECO:0000313" key="6">
    <source>
        <dbReference type="EMBL" id="CEM47115.1"/>
    </source>
</evidence>
<dbReference type="SUPFAM" id="SSF50965">
    <property type="entry name" value="Galactose oxidase, central domain"/>
    <property type="match status" value="2"/>
</dbReference>
<evidence type="ECO:0000259" key="5">
    <source>
        <dbReference type="Pfam" id="PF02214"/>
    </source>
</evidence>
<evidence type="ECO:0000256" key="2">
    <source>
        <dbReference type="ARBA" id="ARBA00022737"/>
    </source>
</evidence>
<dbReference type="InterPro" id="IPR011333">
    <property type="entry name" value="SKP1/BTB/POZ_sf"/>
</dbReference>
<accession>A0A0G4HRY7</accession>
<dbReference type="CDD" id="cd18316">
    <property type="entry name" value="BTB_POZ_KCTD-like"/>
    <property type="match status" value="1"/>
</dbReference>
<dbReference type="Pfam" id="PF01344">
    <property type="entry name" value="Kelch_1"/>
    <property type="match status" value="4"/>
</dbReference>
<dbReference type="InterPro" id="IPR003131">
    <property type="entry name" value="T1-type_BTB"/>
</dbReference>
<protein>
    <recommendedName>
        <fullName evidence="5">Potassium channel tetramerisation-type BTB domain-containing protein</fullName>
    </recommendedName>
</protein>
<dbReference type="PANTHER" id="PTHR24412">
    <property type="entry name" value="KELCH PROTEIN"/>
    <property type="match status" value="1"/>
</dbReference>
<dbReference type="PhylomeDB" id="A0A0G4HRY7"/>
<dbReference type="InterPro" id="IPR015915">
    <property type="entry name" value="Kelch-typ_b-propeller"/>
</dbReference>
<keyword evidence="2" id="KW-0677">Repeat</keyword>
<evidence type="ECO:0000256" key="1">
    <source>
        <dbReference type="ARBA" id="ARBA00022441"/>
    </source>
</evidence>
<dbReference type="InterPro" id="IPR006652">
    <property type="entry name" value="Kelch_1"/>
</dbReference>
<evidence type="ECO:0000256" key="4">
    <source>
        <dbReference type="SAM" id="MobiDB-lite"/>
    </source>
</evidence>
<evidence type="ECO:0000256" key="3">
    <source>
        <dbReference type="SAM" id="Coils"/>
    </source>
</evidence>
<organism evidence="6">
    <name type="scientific">Chromera velia CCMP2878</name>
    <dbReference type="NCBI Taxonomy" id="1169474"/>
    <lineage>
        <taxon>Eukaryota</taxon>
        <taxon>Sar</taxon>
        <taxon>Alveolata</taxon>
        <taxon>Colpodellida</taxon>
        <taxon>Chromeraceae</taxon>
        <taxon>Chromera</taxon>
    </lineage>
</organism>
<dbReference type="VEuPathDB" id="CryptoDB:Cvel_30817"/>
<feature type="domain" description="Potassium channel tetramerisation-type BTB" evidence="5">
    <location>
        <begin position="289"/>
        <end position="350"/>
    </location>
</feature>
<dbReference type="AlphaFoldDB" id="A0A0G4HRY7"/>
<dbReference type="SMART" id="SM00612">
    <property type="entry name" value="Kelch"/>
    <property type="match status" value="6"/>
</dbReference>
<keyword evidence="3" id="KW-0175">Coiled coil</keyword>
<feature type="coiled-coil region" evidence="3">
    <location>
        <begin position="171"/>
        <end position="274"/>
    </location>
</feature>
<dbReference type="Gene3D" id="3.30.710.10">
    <property type="entry name" value="Potassium Channel Kv1.1, Chain A"/>
    <property type="match status" value="1"/>
</dbReference>
<feature type="region of interest" description="Disordered" evidence="4">
    <location>
        <begin position="29"/>
        <end position="152"/>
    </location>
</feature>
<dbReference type="SUPFAM" id="SSF54695">
    <property type="entry name" value="POZ domain"/>
    <property type="match status" value="1"/>
</dbReference>
<dbReference type="EMBL" id="CDMZ01003646">
    <property type="protein sequence ID" value="CEM47115.1"/>
    <property type="molecule type" value="Genomic_DNA"/>
</dbReference>
<name>A0A0G4HRY7_9ALVE</name>
<gene>
    <name evidence="6" type="ORF">Cvel_30817</name>
</gene>
<dbReference type="InterPro" id="IPR011043">
    <property type="entry name" value="Gal_Oxase/kelch_b-propeller"/>
</dbReference>
<dbReference type="PANTHER" id="PTHR24412:SF489">
    <property type="entry name" value="RING FINGER DOMAIN AND KELCH REPEAT-CONTAINING PROTEIN DDB_G0271372"/>
    <property type="match status" value="1"/>
</dbReference>
<dbReference type="Gene3D" id="2.120.10.80">
    <property type="entry name" value="Kelch-type beta propeller"/>
    <property type="match status" value="1"/>
</dbReference>
<feature type="compositionally biased region" description="Low complexity" evidence="4">
    <location>
        <begin position="138"/>
        <end position="149"/>
    </location>
</feature>
<keyword evidence="1" id="KW-0880">Kelch repeat</keyword>